<dbReference type="SMART" id="SM00317">
    <property type="entry name" value="SET"/>
    <property type="match status" value="1"/>
</dbReference>
<dbReference type="SUPFAM" id="SSF82199">
    <property type="entry name" value="SET domain"/>
    <property type="match status" value="1"/>
</dbReference>
<comment type="caution">
    <text evidence="3">The sequence shown here is derived from an EMBL/GenBank/DDBJ whole genome shotgun (WGS) entry which is preliminary data.</text>
</comment>
<dbReference type="PANTHER" id="PTHR46167">
    <property type="entry name" value="N-LYSINE METHYLTRANSFERASE KMT5A"/>
    <property type="match status" value="1"/>
</dbReference>
<dbReference type="InterPro" id="IPR051760">
    <property type="entry name" value="KMT5A"/>
</dbReference>
<sequence>MTLQNEQCRQICLFYLQIKMPPRITPLNDAIQHIISKRDKTFKLEVKYIDAVKGRGIFAKSSISKGEFVVEYKGDMINDAESQRRKKLYHSSCLAFMFAFKWKGKLWCIDASRDDGSFGRLINDEHRRPNCRMKKIDVNGNPHLCLFALNDIKEGEEITYDYGGEDCPWRTKVTIAMAQSQAVDESLPVPLPKIPTSDSSQSDCPEQIVTECQSECFVPRLRRTKSVFMKDIDLEDPSELYDSASSGDEYVPVSAGSDGDESCGRRSSQALFDMINLSVSVGSPVCDSTTQDNMPLDLVGETCEFVEEEEPCSRRISEFHGKNLDEITIEPHERALESDEDGQSQENYPSTDGYNTSHQLDEPSTEESVLSEVMLPTPSRKRKLSSQPSSTSAVLDDAPSRPSVRKPSTEESGLSEVMLPTPSRKRKLSSQPSSTSAVLDDAPSRPSVRTLSGKATQKKSPWTQTEIGAVERHLMKFISSCMVPGKWECERTMPTTGLTGSRMTKTNLGIGCYKTPGP</sequence>
<dbReference type="EMBL" id="CAJRST010036666">
    <property type="protein sequence ID" value="CAG5993229.1"/>
    <property type="molecule type" value="Genomic_DNA"/>
</dbReference>
<dbReference type="GO" id="GO:0006357">
    <property type="term" value="P:regulation of transcription by RNA polymerase II"/>
    <property type="evidence" value="ECO:0007669"/>
    <property type="project" value="TreeGrafter"/>
</dbReference>
<dbReference type="OrthoDB" id="16287at2759"/>
<organism evidence="3 4">
    <name type="scientific">Menidia menidia</name>
    <name type="common">Atlantic silverside</name>
    <dbReference type="NCBI Taxonomy" id="238744"/>
    <lineage>
        <taxon>Eukaryota</taxon>
        <taxon>Metazoa</taxon>
        <taxon>Chordata</taxon>
        <taxon>Craniata</taxon>
        <taxon>Vertebrata</taxon>
        <taxon>Euteleostomi</taxon>
        <taxon>Actinopterygii</taxon>
        <taxon>Neopterygii</taxon>
        <taxon>Teleostei</taxon>
        <taxon>Neoteleostei</taxon>
        <taxon>Acanthomorphata</taxon>
        <taxon>Ovalentaria</taxon>
        <taxon>Atherinomorphae</taxon>
        <taxon>Atheriniformes</taxon>
        <taxon>Atherinopsidae</taxon>
        <taxon>Menidiinae</taxon>
        <taxon>Menidia</taxon>
    </lineage>
</organism>
<feature type="region of interest" description="Disordered" evidence="1">
    <location>
        <begin position="239"/>
        <end position="265"/>
    </location>
</feature>
<accession>A0A8S4BJP7</accession>
<dbReference type="PROSITE" id="PS50280">
    <property type="entry name" value="SET"/>
    <property type="match status" value="1"/>
</dbReference>
<gene>
    <name evidence="3" type="ORF">MMEN_LOCUS17776</name>
</gene>
<dbReference type="AlphaFoldDB" id="A0A8S4BJP7"/>
<proteinExistence type="predicted"/>
<name>A0A8S4BJP7_9TELE</name>
<keyword evidence="4" id="KW-1185">Reference proteome</keyword>
<dbReference type="InterPro" id="IPR046341">
    <property type="entry name" value="SET_dom_sf"/>
</dbReference>
<reference evidence="3" key="1">
    <citation type="submission" date="2021-05" db="EMBL/GenBank/DDBJ databases">
        <authorList>
            <person name="Tigano A."/>
        </authorList>
    </citation>
    <scope>NUCLEOTIDE SEQUENCE</scope>
</reference>
<evidence type="ECO:0000256" key="1">
    <source>
        <dbReference type="SAM" id="MobiDB-lite"/>
    </source>
</evidence>
<dbReference type="GO" id="GO:0043516">
    <property type="term" value="P:regulation of DNA damage response, signal transduction by p53 class mediator"/>
    <property type="evidence" value="ECO:0007669"/>
    <property type="project" value="TreeGrafter"/>
</dbReference>
<evidence type="ECO:0000313" key="3">
    <source>
        <dbReference type="EMBL" id="CAG5993229.1"/>
    </source>
</evidence>
<feature type="compositionally biased region" description="Polar residues" evidence="1">
    <location>
        <begin position="447"/>
        <end position="462"/>
    </location>
</feature>
<evidence type="ECO:0000313" key="4">
    <source>
        <dbReference type="Proteomes" id="UP000677803"/>
    </source>
</evidence>
<dbReference type="GO" id="GO:0005700">
    <property type="term" value="C:polytene chromosome"/>
    <property type="evidence" value="ECO:0007669"/>
    <property type="project" value="TreeGrafter"/>
</dbReference>
<dbReference type="GO" id="GO:0042799">
    <property type="term" value="F:histone H4K20 methyltransferase activity"/>
    <property type="evidence" value="ECO:0007669"/>
    <property type="project" value="TreeGrafter"/>
</dbReference>
<feature type="domain" description="SET" evidence="2">
    <location>
        <begin position="42"/>
        <end position="163"/>
    </location>
</feature>
<protein>
    <submittedName>
        <fullName evidence="3">(Atlantic silverside) hypothetical protein</fullName>
    </submittedName>
</protein>
<evidence type="ECO:0000259" key="2">
    <source>
        <dbReference type="PROSITE" id="PS50280"/>
    </source>
</evidence>
<dbReference type="Gene3D" id="2.170.270.10">
    <property type="entry name" value="SET domain"/>
    <property type="match status" value="1"/>
</dbReference>
<feature type="compositionally biased region" description="Polar residues" evidence="1">
    <location>
        <begin position="344"/>
        <end position="358"/>
    </location>
</feature>
<dbReference type="Pfam" id="PF00856">
    <property type="entry name" value="SET"/>
    <property type="match status" value="1"/>
</dbReference>
<dbReference type="PANTHER" id="PTHR46167:SF1">
    <property type="entry name" value="N-LYSINE METHYLTRANSFERASE KMT5A"/>
    <property type="match status" value="1"/>
</dbReference>
<dbReference type="InterPro" id="IPR001214">
    <property type="entry name" value="SET_dom"/>
</dbReference>
<dbReference type="Proteomes" id="UP000677803">
    <property type="component" value="Unassembled WGS sequence"/>
</dbReference>
<feature type="region of interest" description="Disordered" evidence="1">
    <location>
        <begin position="334"/>
        <end position="462"/>
    </location>
</feature>
<dbReference type="GO" id="GO:0005634">
    <property type="term" value="C:nucleus"/>
    <property type="evidence" value="ECO:0007669"/>
    <property type="project" value="TreeGrafter"/>
</dbReference>